<feature type="domain" description="C2H2-type" evidence="13">
    <location>
        <begin position="252"/>
        <end position="279"/>
    </location>
</feature>
<dbReference type="FunFam" id="3.30.160.60:FF:001370">
    <property type="entry name" value="Zinc finger protein"/>
    <property type="match status" value="1"/>
</dbReference>
<dbReference type="FunFam" id="3.30.160.60:FF:000446">
    <property type="entry name" value="Zinc finger protein"/>
    <property type="match status" value="1"/>
</dbReference>
<dbReference type="GO" id="GO:0008270">
    <property type="term" value="F:zinc ion binding"/>
    <property type="evidence" value="ECO:0007669"/>
    <property type="project" value="UniProtKB-KW"/>
</dbReference>
<evidence type="ECO:0000256" key="8">
    <source>
        <dbReference type="ARBA" id="ARBA00023125"/>
    </source>
</evidence>
<dbReference type="GO" id="GO:0003690">
    <property type="term" value="F:double-stranded DNA binding"/>
    <property type="evidence" value="ECO:0007669"/>
    <property type="project" value="UniProtKB-ARBA"/>
</dbReference>
<keyword evidence="15" id="KW-1185">Reference proteome</keyword>
<evidence type="ECO:0000256" key="4">
    <source>
        <dbReference type="ARBA" id="ARBA00022737"/>
    </source>
</evidence>
<gene>
    <name evidence="14" type="ORF">HHI36_003085</name>
</gene>
<dbReference type="InterPro" id="IPR036236">
    <property type="entry name" value="Znf_C2H2_sf"/>
</dbReference>
<evidence type="ECO:0000313" key="14">
    <source>
        <dbReference type="EMBL" id="KAL3288652.1"/>
    </source>
</evidence>
<keyword evidence="4" id="KW-0677">Repeat</keyword>
<comment type="similarity">
    <text evidence="2">Belongs to the krueppel C2H2-type zinc-finger protein family.</text>
</comment>
<keyword evidence="8" id="KW-0238">DNA-binding</keyword>
<dbReference type="PANTHER" id="PTHR24379">
    <property type="entry name" value="KRAB AND ZINC FINGER DOMAIN-CONTAINING"/>
    <property type="match status" value="1"/>
</dbReference>
<dbReference type="Pfam" id="PF00096">
    <property type="entry name" value="zf-C2H2"/>
    <property type="match status" value="3"/>
</dbReference>
<protein>
    <recommendedName>
        <fullName evidence="13">C2H2-type domain-containing protein</fullName>
    </recommendedName>
</protein>
<feature type="region of interest" description="Disordered" evidence="12">
    <location>
        <begin position="1"/>
        <end position="30"/>
    </location>
</feature>
<keyword evidence="6" id="KW-0862">Zinc</keyword>
<evidence type="ECO:0000256" key="10">
    <source>
        <dbReference type="ARBA" id="ARBA00023242"/>
    </source>
</evidence>
<dbReference type="AlphaFoldDB" id="A0ABD2PCG7"/>
<reference evidence="14 15" key="1">
    <citation type="journal article" date="2021" name="BMC Biol.">
        <title>Horizontally acquired antibacterial genes associated with adaptive radiation of ladybird beetles.</title>
        <authorList>
            <person name="Li H.S."/>
            <person name="Tang X.F."/>
            <person name="Huang Y.H."/>
            <person name="Xu Z.Y."/>
            <person name="Chen M.L."/>
            <person name="Du X.Y."/>
            <person name="Qiu B.Y."/>
            <person name="Chen P.T."/>
            <person name="Zhang W."/>
            <person name="Slipinski A."/>
            <person name="Escalona H.E."/>
            <person name="Waterhouse R.M."/>
            <person name="Zwick A."/>
            <person name="Pang H."/>
        </authorList>
    </citation>
    <scope>NUCLEOTIDE SEQUENCE [LARGE SCALE GENOMIC DNA]</scope>
    <source>
        <strain evidence="14">SYSU2018</strain>
    </source>
</reference>
<accession>A0ABD2PCG7</accession>
<dbReference type="PROSITE" id="PS50157">
    <property type="entry name" value="ZINC_FINGER_C2H2_2"/>
    <property type="match status" value="6"/>
</dbReference>
<comment type="subcellular location">
    <subcellularLocation>
        <location evidence="1">Nucleus</location>
    </subcellularLocation>
</comment>
<dbReference type="PANTHER" id="PTHR24379:SF123">
    <property type="entry name" value="ZINC FINGER AND BTB DOMAIN CONTAINING 17"/>
    <property type="match status" value="1"/>
</dbReference>
<dbReference type="FunFam" id="3.30.160.60:FF:000100">
    <property type="entry name" value="Zinc finger 45-like"/>
    <property type="match status" value="1"/>
</dbReference>
<dbReference type="EMBL" id="JABFTP020000185">
    <property type="protein sequence ID" value="KAL3288652.1"/>
    <property type="molecule type" value="Genomic_DNA"/>
</dbReference>
<keyword evidence="7" id="KW-0805">Transcription regulation</keyword>
<evidence type="ECO:0000313" key="15">
    <source>
        <dbReference type="Proteomes" id="UP001516400"/>
    </source>
</evidence>
<dbReference type="GO" id="GO:0005634">
    <property type="term" value="C:nucleus"/>
    <property type="evidence" value="ECO:0007669"/>
    <property type="project" value="UniProtKB-SubCell"/>
</dbReference>
<feature type="compositionally biased region" description="Basic residues" evidence="12">
    <location>
        <begin position="1"/>
        <end position="15"/>
    </location>
</feature>
<dbReference type="SMART" id="SM00355">
    <property type="entry name" value="ZnF_C2H2"/>
    <property type="match status" value="9"/>
</dbReference>
<keyword evidence="5 11" id="KW-0863">Zinc-finger</keyword>
<evidence type="ECO:0000256" key="9">
    <source>
        <dbReference type="ARBA" id="ARBA00023163"/>
    </source>
</evidence>
<keyword evidence="9" id="KW-0804">Transcription</keyword>
<feature type="domain" description="C2H2-type" evidence="13">
    <location>
        <begin position="223"/>
        <end position="251"/>
    </location>
</feature>
<comment type="caution">
    <text evidence="14">The sequence shown here is derived from an EMBL/GenBank/DDBJ whole genome shotgun (WGS) entry which is preliminary data.</text>
</comment>
<evidence type="ECO:0000256" key="7">
    <source>
        <dbReference type="ARBA" id="ARBA00023015"/>
    </source>
</evidence>
<dbReference type="Proteomes" id="UP001516400">
    <property type="component" value="Unassembled WGS sequence"/>
</dbReference>
<dbReference type="SUPFAM" id="SSF57667">
    <property type="entry name" value="beta-beta-alpha zinc fingers"/>
    <property type="match status" value="4"/>
</dbReference>
<evidence type="ECO:0000256" key="6">
    <source>
        <dbReference type="ARBA" id="ARBA00022833"/>
    </source>
</evidence>
<feature type="domain" description="C2H2-type" evidence="13">
    <location>
        <begin position="192"/>
        <end position="219"/>
    </location>
</feature>
<evidence type="ECO:0000256" key="3">
    <source>
        <dbReference type="ARBA" id="ARBA00022723"/>
    </source>
</evidence>
<evidence type="ECO:0000256" key="5">
    <source>
        <dbReference type="ARBA" id="ARBA00022771"/>
    </source>
</evidence>
<evidence type="ECO:0000256" key="11">
    <source>
        <dbReference type="PROSITE-ProRule" id="PRU00042"/>
    </source>
</evidence>
<name>A0ABD2PCG7_9CUCU</name>
<keyword evidence="3" id="KW-0479">Metal-binding</keyword>
<proteinExistence type="inferred from homology"/>
<evidence type="ECO:0000259" key="13">
    <source>
        <dbReference type="PROSITE" id="PS50157"/>
    </source>
</evidence>
<feature type="domain" description="C2H2-type" evidence="13">
    <location>
        <begin position="308"/>
        <end position="336"/>
    </location>
</feature>
<sequence>MKRRKEKQNKRKFKNGKSIPPKSFKNDDASINSNLTNKYVNNYHSVEKMNVATNNTIGNVGIKVSSGLPQVNIDLNKTEQIFEQLGKQTSSNKIIASAENKKLNLCLFPLCRVRMHDKNKLQYHLNCHVATGFKCLECDQEFSFWNSLTGHLWRSHKIDMELYCCNECDYKTYSLAKLNNIHKLIHTNVKSFICNICQKGFKNNKQMRNHRAIHKSKSEKLVHECEVCGRKFSDRRQVKLHMDTVHMKLKPFLCNFCGYKSSSRSSLKIHIRQHTGEKPFSCDSCSYTTSDHNSLRRHKWRHTGDKPYKCAYCSYACIQSSTYKVHLKTKHPGQENDHMFTCPECQYRSINKDMYLTHMISVHKQKPIL</sequence>
<evidence type="ECO:0000256" key="1">
    <source>
        <dbReference type="ARBA" id="ARBA00004123"/>
    </source>
</evidence>
<evidence type="ECO:0000256" key="2">
    <source>
        <dbReference type="ARBA" id="ARBA00006991"/>
    </source>
</evidence>
<dbReference type="PROSITE" id="PS00028">
    <property type="entry name" value="ZINC_FINGER_C2H2_1"/>
    <property type="match status" value="4"/>
</dbReference>
<evidence type="ECO:0000256" key="12">
    <source>
        <dbReference type="SAM" id="MobiDB-lite"/>
    </source>
</evidence>
<dbReference type="InterPro" id="IPR013087">
    <property type="entry name" value="Znf_C2H2_type"/>
</dbReference>
<feature type="domain" description="C2H2-type" evidence="13">
    <location>
        <begin position="133"/>
        <end position="161"/>
    </location>
</feature>
<keyword evidence="10" id="KW-0539">Nucleus</keyword>
<feature type="domain" description="C2H2-type" evidence="13">
    <location>
        <begin position="280"/>
        <end position="307"/>
    </location>
</feature>
<dbReference type="Gene3D" id="3.30.160.60">
    <property type="entry name" value="Classic Zinc Finger"/>
    <property type="match status" value="5"/>
</dbReference>
<organism evidence="14 15">
    <name type="scientific">Cryptolaemus montrouzieri</name>
    <dbReference type="NCBI Taxonomy" id="559131"/>
    <lineage>
        <taxon>Eukaryota</taxon>
        <taxon>Metazoa</taxon>
        <taxon>Ecdysozoa</taxon>
        <taxon>Arthropoda</taxon>
        <taxon>Hexapoda</taxon>
        <taxon>Insecta</taxon>
        <taxon>Pterygota</taxon>
        <taxon>Neoptera</taxon>
        <taxon>Endopterygota</taxon>
        <taxon>Coleoptera</taxon>
        <taxon>Polyphaga</taxon>
        <taxon>Cucujiformia</taxon>
        <taxon>Coccinelloidea</taxon>
        <taxon>Coccinellidae</taxon>
        <taxon>Scymninae</taxon>
        <taxon>Scymnini</taxon>
        <taxon>Cryptolaemus</taxon>
    </lineage>
</organism>